<feature type="domain" description="UBA" evidence="2">
    <location>
        <begin position="443"/>
        <end position="486"/>
    </location>
</feature>
<dbReference type="Gene3D" id="1.10.260.100">
    <property type="match status" value="1"/>
</dbReference>
<feature type="compositionally biased region" description="Low complexity" evidence="1">
    <location>
        <begin position="394"/>
        <end position="407"/>
    </location>
</feature>
<dbReference type="PROSITE" id="PS50053">
    <property type="entry name" value="UBIQUITIN_2"/>
    <property type="match status" value="1"/>
</dbReference>
<feature type="region of interest" description="Disordered" evidence="1">
    <location>
        <begin position="384"/>
        <end position="444"/>
    </location>
</feature>
<dbReference type="Pfam" id="PF00240">
    <property type="entry name" value="ubiquitin"/>
    <property type="match status" value="1"/>
</dbReference>
<feature type="compositionally biased region" description="Low complexity" evidence="1">
    <location>
        <begin position="284"/>
        <end position="297"/>
    </location>
</feature>
<dbReference type="GO" id="GO:0031593">
    <property type="term" value="F:polyubiquitin modification-dependent protein binding"/>
    <property type="evidence" value="ECO:0007669"/>
    <property type="project" value="TreeGrafter"/>
</dbReference>
<evidence type="ECO:0000256" key="1">
    <source>
        <dbReference type="SAM" id="MobiDB-lite"/>
    </source>
</evidence>
<protein>
    <recommendedName>
        <fullName evidence="5">Ubiquilin</fullName>
    </recommendedName>
</protein>
<dbReference type="Pfam" id="PF23195">
    <property type="entry name" value="UBQLN1"/>
    <property type="match status" value="2"/>
</dbReference>
<dbReference type="AlphaFoldDB" id="A0A7S2W3L9"/>
<dbReference type="InterPro" id="IPR015496">
    <property type="entry name" value="Ubiquilin"/>
</dbReference>
<dbReference type="CDD" id="cd14399">
    <property type="entry name" value="UBA_PLICs"/>
    <property type="match status" value="1"/>
</dbReference>
<dbReference type="InterPro" id="IPR015940">
    <property type="entry name" value="UBA"/>
</dbReference>
<dbReference type="InterPro" id="IPR000626">
    <property type="entry name" value="Ubiquitin-like_dom"/>
</dbReference>
<dbReference type="InterPro" id="IPR009060">
    <property type="entry name" value="UBA-like_sf"/>
</dbReference>
<dbReference type="InterPro" id="IPR006636">
    <property type="entry name" value="STI1_HS-bd"/>
</dbReference>
<proteinExistence type="predicted"/>
<dbReference type="PROSITE" id="PS50030">
    <property type="entry name" value="UBA"/>
    <property type="match status" value="1"/>
</dbReference>
<feature type="compositionally biased region" description="Low complexity" evidence="1">
    <location>
        <begin position="247"/>
        <end position="271"/>
    </location>
</feature>
<dbReference type="InterPro" id="IPR029071">
    <property type="entry name" value="Ubiquitin-like_domsf"/>
</dbReference>
<dbReference type="SMART" id="SM00165">
    <property type="entry name" value="UBA"/>
    <property type="match status" value="1"/>
</dbReference>
<dbReference type="FunFam" id="1.10.260.100:FF:000001">
    <property type="entry name" value="Ubiquilin 1"/>
    <property type="match status" value="1"/>
</dbReference>
<name>A0A7S2W3L9_9STRA</name>
<feature type="compositionally biased region" description="Low complexity" evidence="1">
    <location>
        <begin position="421"/>
        <end position="431"/>
    </location>
</feature>
<feature type="domain" description="Ubiquitin-like" evidence="3">
    <location>
        <begin position="3"/>
        <end position="78"/>
    </location>
</feature>
<dbReference type="Gene3D" id="3.10.20.90">
    <property type="entry name" value="Phosphatidylinositol 3-kinase Catalytic Subunit, Chain A, domain 1"/>
    <property type="match status" value="1"/>
</dbReference>
<dbReference type="EMBL" id="HBHJ01003642">
    <property type="protein sequence ID" value="CAD9665055.1"/>
    <property type="molecule type" value="Transcribed_RNA"/>
</dbReference>
<dbReference type="SMART" id="SM00213">
    <property type="entry name" value="UBQ"/>
    <property type="match status" value="1"/>
</dbReference>
<feature type="compositionally biased region" description="Pro residues" evidence="1">
    <location>
        <begin position="272"/>
        <end position="283"/>
    </location>
</feature>
<evidence type="ECO:0000313" key="4">
    <source>
        <dbReference type="EMBL" id="CAD9665055.1"/>
    </source>
</evidence>
<evidence type="ECO:0008006" key="5">
    <source>
        <dbReference type="Google" id="ProtNLM"/>
    </source>
</evidence>
<organism evidence="4">
    <name type="scientific">Rhizochromulina marina</name>
    <dbReference type="NCBI Taxonomy" id="1034831"/>
    <lineage>
        <taxon>Eukaryota</taxon>
        <taxon>Sar</taxon>
        <taxon>Stramenopiles</taxon>
        <taxon>Ochrophyta</taxon>
        <taxon>Dictyochophyceae</taxon>
        <taxon>Rhizochromulinales</taxon>
        <taxon>Rhizochromulina</taxon>
    </lineage>
</organism>
<accession>A0A7S2W3L9</accession>
<dbReference type="SMART" id="SM00727">
    <property type="entry name" value="STI1"/>
    <property type="match status" value="4"/>
</dbReference>
<dbReference type="SUPFAM" id="SSF54236">
    <property type="entry name" value="Ubiquitin-like"/>
    <property type="match status" value="1"/>
</dbReference>
<evidence type="ECO:0000259" key="3">
    <source>
        <dbReference type="PROSITE" id="PS50053"/>
    </source>
</evidence>
<dbReference type="Gene3D" id="1.10.8.10">
    <property type="entry name" value="DNA helicase RuvA subunit, C-terminal domain"/>
    <property type="match status" value="1"/>
</dbReference>
<feature type="compositionally biased region" description="Pro residues" evidence="1">
    <location>
        <begin position="432"/>
        <end position="444"/>
    </location>
</feature>
<sequence>MEITLAVRTSTASTFHVIVTRTATVAELKRLIEARGGFAADRQRVIHRGRILQDQETLESYGIEDNQTVHLVVAPTSASAGAPSAPRAAGIRPAPAAPSSSGAGGAPAPLFGFPGAGAGPSLPGLGGMGVQGMQERLMRNPELLEQVWSSPMMQQLLNNPDMLRSMLESTPQMRALLEANPSLSHILNDPAVMRQTMEAMRNPSAMREMMRSQDLAMSQLENHPEGFNALRRMYHEVQEPMMEATMGSHAPSTSTPSPAPANASASGAVPNPWAPRRPQPSPAAPGGATLPGLGALGSNPMGSNPFLQAMMGSPGVESMMSDPNILEQMVQSDPLIRQMADANPQFRSMLTNPDIMRAAMAMHNNMRGGGLAGGVAPAGFGGQFQTSLPPRPSQAPTATPAAPAVTPGIDFSSLLGGSGIATATPSPSVTAAPPPAAPAVPPNPAERYASQLRQLEQMGFSDQGRNLRALQESGGNVNAAVERLLR</sequence>
<evidence type="ECO:0000259" key="2">
    <source>
        <dbReference type="PROSITE" id="PS50030"/>
    </source>
</evidence>
<feature type="region of interest" description="Disordered" evidence="1">
    <location>
        <begin position="244"/>
        <end position="313"/>
    </location>
</feature>
<gene>
    <name evidence="4" type="ORF">RMAR1173_LOCUS2332</name>
</gene>
<dbReference type="Pfam" id="PF00627">
    <property type="entry name" value="UBA"/>
    <property type="match status" value="1"/>
</dbReference>
<dbReference type="PANTHER" id="PTHR10677:SF3">
    <property type="entry name" value="FI07626P-RELATED"/>
    <property type="match status" value="1"/>
</dbReference>
<dbReference type="SUPFAM" id="SSF46934">
    <property type="entry name" value="UBA-like"/>
    <property type="match status" value="1"/>
</dbReference>
<dbReference type="PANTHER" id="PTHR10677">
    <property type="entry name" value="UBIQUILIN"/>
    <property type="match status" value="1"/>
</dbReference>
<dbReference type="GO" id="GO:0006511">
    <property type="term" value="P:ubiquitin-dependent protein catabolic process"/>
    <property type="evidence" value="ECO:0007669"/>
    <property type="project" value="TreeGrafter"/>
</dbReference>
<feature type="region of interest" description="Disordered" evidence="1">
    <location>
        <begin position="78"/>
        <end position="104"/>
    </location>
</feature>
<reference evidence="4" key="1">
    <citation type="submission" date="2021-01" db="EMBL/GenBank/DDBJ databases">
        <authorList>
            <person name="Corre E."/>
            <person name="Pelletier E."/>
            <person name="Niang G."/>
            <person name="Scheremetjew M."/>
            <person name="Finn R."/>
            <person name="Kale V."/>
            <person name="Holt S."/>
            <person name="Cochrane G."/>
            <person name="Meng A."/>
            <person name="Brown T."/>
            <person name="Cohen L."/>
        </authorList>
    </citation>
    <scope>NUCLEOTIDE SEQUENCE</scope>
    <source>
        <strain evidence="4">CCMP1243</strain>
    </source>
</reference>
<dbReference type="GO" id="GO:0005829">
    <property type="term" value="C:cytosol"/>
    <property type="evidence" value="ECO:0007669"/>
    <property type="project" value="TreeGrafter"/>
</dbReference>